<sequence length="218" mass="25210">MLIVFSVKNKLYFIQPDCERPPPNSAFSRQCDMCNNIVISWIHNLLSPVIRKNVLHCQLAKDVWMELEDRYGHPSGIRVYQVKKEPTSISQGSISVPEYYARMKSVWDELSILTVHTDSYWTYGGGRLDIQKCEENQRFYQFLMGLNDSYANARINLVMMSSFPTINKAYSLLVNDERQRKIQPSPSHFSSESASFSVGSQRSTFHPKTTFDPRRPNV</sequence>
<keyword evidence="1" id="KW-1185">Reference proteome</keyword>
<gene>
    <name evidence="2" type="primary">LOC142180966</name>
</gene>
<evidence type="ECO:0000313" key="2">
    <source>
        <dbReference type="RefSeq" id="XP_075109174.1"/>
    </source>
</evidence>
<name>A0AC58UIX9_TOBAC</name>
<protein>
    <submittedName>
        <fullName evidence="2">Uncharacterized protein LOC142180966</fullName>
    </submittedName>
</protein>
<reference evidence="2" key="2">
    <citation type="submission" date="2025-08" db="UniProtKB">
        <authorList>
            <consortium name="RefSeq"/>
        </authorList>
    </citation>
    <scope>IDENTIFICATION</scope>
    <source>
        <tissue evidence="2">Leaf</tissue>
    </source>
</reference>
<accession>A0AC58UIX9</accession>
<dbReference type="Proteomes" id="UP000790787">
    <property type="component" value="Chromosome 5"/>
</dbReference>
<reference evidence="1" key="1">
    <citation type="journal article" date="2014" name="Nat. Commun.">
        <title>The tobacco genome sequence and its comparison with those of tomato and potato.</title>
        <authorList>
            <person name="Sierro N."/>
            <person name="Battey J.N."/>
            <person name="Ouadi S."/>
            <person name="Bakaher N."/>
            <person name="Bovet L."/>
            <person name="Willig A."/>
            <person name="Goepfert S."/>
            <person name="Peitsch M.C."/>
            <person name="Ivanov N.V."/>
        </authorList>
    </citation>
    <scope>NUCLEOTIDE SEQUENCE [LARGE SCALE GENOMIC DNA]</scope>
</reference>
<proteinExistence type="predicted"/>
<evidence type="ECO:0000313" key="1">
    <source>
        <dbReference type="Proteomes" id="UP000790787"/>
    </source>
</evidence>
<dbReference type="RefSeq" id="XP_075109174.1">
    <property type="nucleotide sequence ID" value="XM_075253073.1"/>
</dbReference>
<organism evidence="1 2">
    <name type="scientific">Nicotiana tabacum</name>
    <name type="common">Common tobacco</name>
    <dbReference type="NCBI Taxonomy" id="4097"/>
    <lineage>
        <taxon>Eukaryota</taxon>
        <taxon>Viridiplantae</taxon>
        <taxon>Streptophyta</taxon>
        <taxon>Embryophyta</taxon>
        <taxon>Tracheophyta</taxon>
        <taxon>Spermatophyta</taxon>
        <taxon>Magnoliopsida</taxon>
        <taxon>eudicotyledons</taxon>
        <taxon>Gunneridae</taxon>
        <taxon>Pentapetalae</taxon>
        <taxon>asterids</taxon>
        <taxon>lamiids</taxon>
        <taxon>Solanales</taxon>
        <taxon>Solanaceae</taxon>
        <taxon>Nicotianoideae</taxon>
        <taxon>Nicotianeae</taxon>
        <taxon>Nicotiana</taxon>
    </lineage>
</organism>